<name>A0ABV8PDU0_9SPHI</name>
<keyword evidence="3" id="KW-1185">Reference proteome</keyword>
<gene>
    <name evidence="2" type="ORF">ACFOWA_19965</name>
</gene>
<reference evidence="3" key="1">
    <citation type="journal article" date="2019" name="Int. J. Syst. Evol. Microbiol.">
        <title>The Global Catalogue of Microorganisms (GCM) 10K type strain sequencing project: providing services to taxonomists for standard genome sequencing and annotation.</title>
        <authorList>
            <consortium name="The Broad Institute Genomics Platform"/>
            <consortium name="The Broad Institute Genome Sequencing Center for Infectious Disease"/>
            <person name="Wu L."/>
            <person name="Ma J."/>
        </authorList>
    </citation>
    <scope>NUCLEOTIDE SEQUENCE [LARGE SCALE GENOMIC DNA]</scope>
    <source>
        <strain evidence="3">CCM 8691</strain>
    </source>
</reference>
<sequence>MPFIKGEQPLGSIPFKKGEPSPNPLGRRKNIKSRIEKLISTNLDIIESAMETATPVERINMVLGLSKLM</sequence>
<comment type="caution">
    <text evidence="2">The sequence shown here is derived from an EMBL/GenBank/DDBJ whole genome shotgun (WGS) entry which is preliminary data.</text>
</comment>
<dbReference type="EMBL" id="JBHSBW010000016">
    <property type="protein sequence ID" value="MFC4213480.1"/>
    <property type="molecule type" value="Genomic_DNA"/>
</dbReference>
<evidence type="ECO:0000313" key="3">
    <source>
        <dbReference type="Proteomes" id="UP001595789"/>
    </source>
</evidence>
<organism evidence="2 3">
    <name type="scientific">Pedobacter lithocola</name>
    <dbReference type="NCBI Taxonomy" id="1908239"/>
    <lineage>
        <taxon>Bacteria</taxon>
        <taxon>Pseudomonadati</taxon>
        <taxon>Bacteroidota</taxon>
        <taxon>Sphingobacteriia</taxon>
        <taxon>Sphingobacteriales</taxon>
        <taxon>Sphingobacteriaceae</taxon>
        <taxon>Pedobacter</taxon>
    </lineage>
</organism>
<proteinExistence type="predicted"/>
<evidence type="ECO:0000256" key="1">
    <source>
        <dbReference type="SAM" id="MobiDB-lite"/>
    </source>
</evidence>
<evidence type="ECO:0008006" key="4">
    <source>
        <dbReference type="Google" id="ProtNLM"/>
    </source>
</evidence>
<protein>
    <recommendedName>
        <fullName evidence="4">DUF5681 domain-containing protein</fullName>
    </recommendedName>
</protein>
<evidence type="ECO:0000313" key="2">
    <source>
        <dbReference type="EMBL" id="MFC4213480.1"/>
    </source>
</evidence>
<accession>A0ABV8PDU0</accession>
<dbReference type="Proteomes" id="UP001595789">
    <property type="component" value="Unassembled WGS sequence"/>
</dbReference>
<dbReference type="RefSeq" id="WP_378988722.1">
    <property type="nucleotide sequence ID" value="NZ_JBHSBW010000016.1"/>
</dbReference>
<feature type="region of interest" description="Disordered" evidence="1">
    <location>
        <begin position="1"/>
        <end position="29"/>
    </location>
</feature>